<keyword evidence="6" id="KW-0813">Transport</keyword>
<organism evidence="8 9">
    <name type="scientific">Alkalicoccobacillus murimartini</name>
    <dbReference type="NCBI Taxonomy" id="171685"/>
    <lineage>
        <taxon>Bacteria</taxon>
        <taxon>Bacillati</taxon>
        <taxon>Bacillota</taxon>
        <taxon>Bacilli</taxon>
        <taxon>Bacillales</taxon>
        <taxon>Bacillaceae</taxon>
        <taxon>Alkalicoccobacillus</taxon>
    </lineage>
</organism>
<dbReference type="PANTHER" id="PTHR30477:SF22">
    <property type="entry name" value="METAL ABC TRANSPORTER PERMEASE"/>
    <property type="match status" value="1"/>
</dbReference>
<feature type="transmembrane region" description="Helical" evidence="7">
    <location>
        <begin position="98"/>
        <end position="121"/>
    </location>
</feature>
<evidence type="ECO:0000256" key="2">
    <source>
        <dbReference type="ARBA" id="ARBA00008034"/>
    </source>
</evidence>
<keyword evidence="5 7" id="KW-0472">Membrane</keyword>
<keyword evidence="4 7" id="KW-1133">Transmembrane helix</keyword>
<accession>A0ABT9YCV9</accession>
<dbReference type="CDD" id="cd06550">
    <property type="entry name" value="TM_ABC_iron-siderophores_like"/>
    <property type="match status" value="1"/>
</dbReference>
<dbReference type="Pfam" id="PF00950">
    <property type="entry name" value="ABC-3"/>
    <property type="match status" value="1"/>
</dbReference>
<evidence type="ECO:0000256" key="7">
    <source>
        <dbReference type="SAM" id="Phobius"/>
    </source>
</evidence>
<evidence type="ECO:0000313" key="9">
    <source>
        <dbReference type="Proteomes" id="UP001225034"/>
    </source>
</evidence>
<keyword evidence="3 6" id="KW-0812">Transmembrane</keyword>
<dbReference type="InterPro" id="IPR001626">
    <property type="entry name" value="ABC_TroCD"/>
</dbReference>
<feature type="transmembrane region" description="Helical" evidence="7">
    <location>
        <begin position="253"/>
        <end position="272"/>
    </location>
</feature>
<keyword evidence="9" id="KW-1185">Reference proteome</keyword>
<evidence type="ECO:0000256" key="6">
    <source>
        <dbReference type="RuleBase" id="RU003943"/>
    </source>
</evidence>
<feature type="transmembrane region" description="Helical" evidence="7">
    <location>
        <begin position="180"/>
        <end position="197"/>
    </location>
</feature>
<sequence>MIETFLRFDFLQYALYTGMMIGLLAPLLGVFLVVRRMSLIADALSHITLSGIALSLLLGKYVTLFAGLNPLYLGMVFSVGGSLLIEQLRRVYTFYKEIAIPIIMSAGIGLGVIFISLANGFNNDLFNYLFGSVIAVSQSDFMTIGIITILVIVVLIFFYKELFFLSFDEEQAVISGVNRKLVNMVFVVLVALVIAASMRVVGILLVSSLMTLPVASAMRFAKGFKQLFFYSVLFGETAVIGGLIAAFQLDLAPGGTIVMISVILLLLSILFGRNKKTRWFKKQPPTSSVEQL</sequence>
<evidence type="ECO:0000256" key="3">
    <source>
        <dbReference type="ARBA" id="ARBA00022692"/>
    </source>
</evidence>
<feature type="transmembrane region" description="Helical" evidence="7">
    <location>
        <begin position="141"/>
        <end position="159"/>
    </location>
</feature>
<evidence type="ECO:0000256" key="5">
    <source>
        <dbReference type="ARBA" id="ARBA00023136"/>
    </source>
</evidence>
<feature type="transmembrane region" description="Helical" evidence="7">
    <location>
        <begin position="39"/>
        <end position="58"/>
    </location>
</feature>
<protein>
    <submittedName>
        <fullName evidence="8">Zinc transport system permease protein</fullName>
    </submittedName>
</protein>
<dbReference type="RefSeq" id="WP_306979326.1">
    <property type="nucleotide sequence ID" value="NZ_JAUSUA010000001.1"/>
</dbReference>
<feature type="transmembrane region" description="Helical" evidence="7">
    <location>
        <begin position="227"/>
        <end position="247"/>
    </location>
</feature>
<dbReference type="EMBL" id="JAUSUA010000001">
    <property type="protein sequence ID" value="MDQ0205569.1"/>
    <property type="molecule type" value="Genomic_DNA"/>
</dbReference>
<dbReference type="InterPro" id="IPR037294">
    <property type="entry name" value="ABC_BtuC-like"/>
</dbReference>
<comment type="subcellular location">
    <subcellularLocation>
        <location evidence="6">Cell membrane</location>
        <topology evidence="6">Multi-pass membrane protein</topology>
    </subcellularLocation>
    <subcellularLocation>
        <location evidence="1">Membrane</location>
        <topology evidence="1">Multi-pass membrane protein</topology>
    </subcellularLocation>
</comment>
<dbReference type="Proteomes" id="UP001225034">
    <property type="component" value="Unassembled WGS sequence"/>
</dbReference>
<evidence type="ECO:0000313" key="8">
    <source>
        <dbReference type="EMBL" id="MDQ0205569.1"/>
    </source>
</evidence>
<dbReference type="PANTHER" id="PTHR30477">
    <property type="entry name" value="ABC-TRANSPORTER METAL-BINDING PROTEIN"/>
    <property type="match status" value="1"/>
</dbReference>
<proteinExistence type="inferred from homology"/>
<evidence type="ECO:0000256" key="1">
    <source>
        <dbReference type="ARBA" id="ARBA00004141"/>
    </source>
</evidence>
<dbReference type="Gene3D" id="1.10.3470.10">
    <property type="entry name" value="ABC transporter involved in vitamin B12 uptake, BtuC"/>
    <property type="match status" value="1"/>
</dbReference>
<comment type="caution">
    <text evidence="8">The sequence shown here is derived from an EMBL/GenBank/DDBJ whole genome shotgun (WGS) entry which is preliminary data.</text>
</comment>
<evidence type="ECO:0000256" key="4">
    <source>
        <dbReference type="ARBA" id="ARBA00022989"/>
    </source>
</evidence>
<name>A0ABT9YCV9_9BACI</name>
<gene>
    <name evidence="8" type="ORF">J2S05_000343</name>
</gene>
<reference evidence="8 9" key="1">
    <citation type="submission" date="2023-07" db="EMBL/GenBank/DDBJ databases">
        <title>Genomic Encyclopedia of Type Strains, Phase IV (KMG-IV): sequencing the most valuable type-strain genomes for metagenomic binning, comparative biology and taxonomic classification.</title>
        <authorList>
            <person name="Goeker M."/>
        </authorList>
    </citation>
    <scope>NUCLEOTIDE SEQUENCE [LARGE SCALE GENOMIC DNA]</scope>
    <source>
        <strain evidence="8 9">DSM 19154</strain>
    </source>
</reference>
<dbReference type="SUPFAM" id="SSF81345">
    <property type="entry name" value="ABC transporter involved in vitamin B12 uptake, BtuC"/>
    <property type="match status" value="1"/>
</dbReference>
<feature type="transmembrane region" description="Helical" evidence="7">
    <location>
        <begin position="13"/>
        <end position="34"/>
    </location>
</feature>
<comment type="similarity">
    <text evidence="2 6">Belongs to the ABC-3 integral membrane protein family.</text>
</comment>